<dbReference type="PROSITE" id="PS50891">
    <property type="entry name" value="LOB"/>
    <property type="match status" value="1"/>
</dbReference>
<sequence length="135" mass="15110">MDAAISPAATSCCGACIILGWSCSPYCVFATCFPPNRPNKFAIIQRAFGTALVWRWLALMPPDQRMHASEYLAHEATYRLRWWAKYHPDYKHPPGQGTLIYHNISEEEGWMRLGAAADAIRVTVPPPSGMQFPGE</sequence>
<proteinExistence type="inferred from homology"/>
<name>A0A833QNC8_9POAL</name>
<evidence type="ECO:0000259" key="2">
    <source>
        <dbReference type="PROSITE" id="PS50891"/>
    </source>
</evidence>
<feature type="domain" description="LOB" evidence="2">
    <location>
        <begin position="11"/>
        <end position="111"/>
    </location>
</feature>
<organism evidence="3 4">
    <name type="scientific">Carex littledalei</name>
    <dbReference type="NCBI Taxonomy" id="544730"/>
    <lineage>
        <taxon>Eukaryota</taxon>
        <taxon>Viridiplantae</taxon>
        <taxon>Streptophyta</taxon>
        <taxon>Embryophyta</taxon>
        <taxon>Tracheophyta</taxon>
        <taxon>Spermatophyta</taxon>
        <taxon>Magnoliopsida</taxon>
        <taxon>Liliopsida</taxon>
        <taxon>Poales</taxon>
        <taxon>Cyperaceae</taxon>
        <taxon>Cyperoideae</taxon>
        <taxon>Cariceae</taxon>
        <taxon>Carex</taxon>
        <taxon>Carex subgen. Euthyceras</taxon>
    </lineage>
</organism>
<evidence type="ECO:0000313" key="4">
    <source>
        <dbReference type="Proteomes" id="UP000623129"/>
    </source>
</evidence>
<accession>A0A833QNC8</accession>
<evidence type="ECO:0000256" key="1">
    <source>
        <dbReference type="ARBA" id="ARBA00005474"/>
    </source>
</evidence>
<dbReference type="OrthoDB" id="10636372at2759"/>
<comment type="similarity">
    <text evidence="1">Belongs to the LOB domain-containing protein family.</text>
</comment>
<comment type="caution">
    <text evidence="3">The sequence shown here is derived from an EMBL/GenBank/DDBJ whole genome shotgun (WGS) entry which is preliminary data.</text>
</comment>
<dbReference type="PANTHER" id="PTHR31301:SF68">
    <property type="entry name" value="LOB DOMAIN-CONTAINING PROTEIN 32-RELATED"/>
    <property type="match status" value="1"/>
</dbReference>
<evidence type="ECO:0000313" key="3">
    <source>
        <dbReference type="EMBL" id="KAF3321754.1"/>
    </source>
</evidence>
<dbReference type="AlphaFoldDB" id="A0A833QNC8"/>
<reference evidence="3" key="1">
    <citation type="submission" date="2020-01" db="EMBL/GenBank/DDBJ databases">
        <title>Genome sequence of Kobresia littledalei, the first chromosome-level genome in the family Cyperaceae.</title>
        <authorList>
            <person name="Qu G."/>
        </authorList>
    </citation>
    <scope>NUCLEOTIDE SEQUENCE</scope>
    <source>
        <strain evidence="3">C.B.Clarke</strain>
        <tissue evidence="3">Leaf</tissue>
    </source>
</reference>
<gene>
    <name evidence="3" type="ORF">FCM35_KLT13970</name>
</gene>
<protein>
    <submittedName>
        <fullName evidence="3">Protein LATERAL ORGAN BOUNDARIES-like protein</fullName>
    </submittedName>
</protein>
<keyword evidence="4" id="KW-1185">Reference proteome</keyword>
<dbReference type="InterPro" id="IPR004883">
    <property type="entry name" value="LOB"/>
</dbReference>
<dbReference type="Proteomes" id="UP000623129">
    <property type="component" value="Unassembled WGS sequence"/>
</dbReference>
<dbReference type="EMBL" id="SWLB01000026">
    <property type="protein sequence ID" value="KAF3321754.1"/>
    <property type="molecule type" value="Genomic_DNA"/>
</dbReference>
<dbReference type="PANTHER" id="PTHR31301">
    <property type="entry name" value="LOB DOMAIN-CONTAINING PROTEIN 4-RELATED"/>
    <property type="match status" value="1"/>
</dbReference>
<dbReference type="Pfam" id="PF03195">
    <property type="entry name" value="LOB"/>
    <property type="match status" value="1"/>
</dbReference>